<gene>
    <name evidence="6" type="primary">jg9527</name>
    <name evidence="6" type="ORF">PAEG_LOCUS14351</name>
</gene>
<organism evidence="6 7">
    <name type="scientific">Pararge aegeria aegeria</name>
    <dbReference type="NCBI Taxonomy" id="348720"/>
    <lineage>
        <taxon>Eukaryota</taxon>
        <taxon>Metazoa</taxon>
        <taxon>Ecdysozoa</taxon>
        <taxon>Arthropoda</taxon>
        <taxon>Hexapoda</taxon>
        <taxon>Insecta</taxon>
        <taxon>Pterygota</taxon>
        <taxon>Neoptera</taxon>
        <taxon>Endopterygota</taxon>
        <taxon>Lepidoptera</taxon>
        <taxon>Glossata</taxon>
        <taxon>Ditrysia</taxon>
        <taxon>Papilionoidea</taxon>
        <taxon>Nymphalidae</taxon>
        <taxon>Satyrinae</taxon>
        <taxon>Satyrini</taxon>
        <taxon>Parargina</taxon>
        <taxon>Pararge</taxon>
    </lineage>
</organism>
<evidence type="ECO:0000256" key="1">
    <source>
        <dbReference type="ARBA" id="ARBA00022460"/>
    </source>
</evidence>
<name>A0A8S4RHZ8_9NEOP</name>
<dbReference type="EMBL" id="CAKXAJ010025241">
    <property type="protein sequence ID" value="CAH2237035.1"/>
    <property type="molecule type" value="Genomic_DNA"/>
</dbReference>
<feature type="chain" id="PRO_5035899070" evidence="5">
    <location>
        <begin position="17"/>
        <end position="313"/>
    </location>
</feature>
<dbReference type="Proteomes" id="UP000838756">
    <property type="component" value="Unassembled WGS sequence"/>
</dbReference>
<dbReference type="PANTHER" id="PTHR10380">
    <property type="entry name" value="CUTICLE PROTEIN"/>
    <property type="match status" value="1"/>
</dbReference>
<dbReference type="AlphaFoldDB" id="A0A8S4RHZ8"/>
<keyword evidence="1 3" id="KW-0193">Cuticle</keyword>
<dbReference type="GO" id="GO:0062129">
    <property type="term" value="C:chitin-based extracellular matrix"/>
    <property type="evidence" value="ECO:0007669"/>
    <property type="project" value="TreeGrafter"/>
</dbReference>
<dbReference type="PRINTS" id="PR00947">
    <property type="entry name" value="CUTICLE"/>
</dbReference>
<proteinExistence type="predicted"/>
<evidence type="ECO:0000256" key="2">
    <source>
        <dbReference type="ARBA" id="ARBA00022729"/>
    </source>
</evidence>
<evidence type="ECO:0000313" key="6">
    <source>
        <dbReference type="EMBL" id="CAH2237035.1"/>
    </source>
</evidence>
<feature type="signal peptide" evidence="5">
    <location>
        <begin position="1"/>
        <end position="16"/>
    </location>
</feature>
<dbReference type="Pfam" id="PF00379">
    <property type="entry name" value="Chitin_bind_4"/>
    <property type="match status" value="1"/>
</dbReference>
<evidence type="ECO:0000256" key="5">
    <source>
        <dbReference type="SAM" id="SignalP"/>
    </source>
</evidence>
<protein>
    <submittedName>
        <fullName evidence="6">Jg9527 protein</fullName>
    </submittedName>
</protein>
<feature type="region of interest" description="Disordered" evidence="4">
    <location>
        <begin position="52"/>
        <end position="149"/>
    </location>
</feature>
<dbReference type="PROSITE" id="PS00233">
    <property type="entry name" value="CHIT_BIND_RR_1"/>
    <property type="match status" value="1"/>
</dbReference>
<reference evidence="6" key="1">
    <citation type="submission" date="2022-03" db="EMBL/GenBank/DDBJ databases">
        <authorList>
            <person name="Lindestad O."/>
        </authorList>
    </citation>
    <scope>NUCLEOTIDE SEQUENCE</scope>
</reference>
<evidence type="ECO:0000256" key="3">
    <source>
        <dbReference type="PROSITE-ProRule" id="PRU00497"/>
    </source>
</evidence>
<keyword evidence="2 5" id="KW-0732">Signal</keyword>
<dbReference type="PANTHER" id="PTHR10380:SF200">
    <property type="entry name" value="CUTICULAR PROTEIN 49AB-RELATED"/>
    <property type="match status" value="1"/>
</dbReference>
<keyword evidence="7" id="KW-1185">Reference proteome</keyword>
<dbReference type="InterPro" id="IPR031311">
    <property type="entry name" value="CHIT_BIND_RR_consensus"/>
</dbReference>
<evidence type="ECO:0000256" key="4">
    <source>
        <dbReference type="SAM" id="MobiDB-lite"/>
    </source>
</evidence>
<dbReference type="OrthoDB" id="6624940at2759"/>
<comment type="caution">
    <text evidence="6">The sequence shown here is derived from an EMBL/GenBank/DDBJ whole genome shotgun (WGS) entry which is preliminary data.</text>
</comment>
<evidence type="ECO:0000313" key="7">
    <source>
        <dbReference type="Proteomes" id="UP000838756"/>
    </source>
</evidence>
<dbReference type="InterPro" id="IPR050468">
    <property type="entry name" value="Cuticle_Struct_Prot"/>
</dbReference>
<dbReference type="InterPro" id="IPR000618">
    <property type="entry name" value="Insect_cuticle"/>
</dbReference>
<dbReference type="GO" id="GO:0008010">
    <property type="term" value="F:structural constituent of chitin-based larval cuticle"/>
    <property type="evidence" value="ECO:0007669"/>
    <property type="project" value="TreeGrafter"/>
</dbReference>
<dbReference type="PROSITE" id="PS51155">
    <property type="entry name" value="CHIT_BIND_RR_2"/>
    <property type="match status" value="1"/>
</dbReference>
<accession>A0A8S4RHZ8</accession>
<feature type="compositionally biased region" description="Gly residues" evidence="4">
    <location>
        <begin position="101"/>
        <end position="120"/>
    </location>
</feature>
<sequence>MRVLLIFSLAVTAVLAADTVPTPTAFPFSRATASASVGAYNPNRYNVGRVTKAPSAGSYDPGRYNAGRYDPGRYNPGKYDGSGRYVPDPSGAYNGDRGDRGGAGGFYSGSSDRGGPGGAYVGNKDQGSRGGAGGQYVPDNSGAVNSGDKVVTPVEENKPTVEEKPVLVEPEEKPAVVEPVKEVTKVPEVVVVSSAAPVTIKPVYVSSTPLYVRPTPTYLQPSVIPKVPGNYEYQYGIIRQETDVLPDGYHYLYETENKILAEEAGKIEKIDNEREGLRARGFYEYVGPDGVTYRVDYTADENGFVATGAHLPK</sequence>